<gene>
    <name evidence="18" type="primary">il1rapl1a</name>
    <name evidence="18" type="ORF">GWK47_030102</name>
</gene>
<keyword evidence="6" id="KW-0520">NAD</keyword>
<dbReference type="PROSITE" id="PS50835">
    <property type="entry name" value="IG_LIKE"/>
    <property type="match status" value="2"/>
</dbReference>
<dbReference type="EMBL" id="JACEEZ010001053">
    <property type="protein sequence ID" value="KAG0729540.1"/>
    <property type="molecule type" value="Genomic_DNA"/>
</dbReference>
<dbReference type="AlphaFoldDB" id="A0A8J5D5B8"/>
<dbReference type="Pfam" id="PF01582">
    <property type="entry name" value="TIR"/>
    <property type="match status" value="1"/>
</dbReference>
<dbReference type="InterPro" id="IPR007110">
    <property type="entry name" value="Ig-like_dom"/>
</dbReference>
<evidence type="ECO:0000256" key="11">
    <source>
        <dbReference type="ARBA" id="ARBA00038761"/>
    </source>
</evidence>
<evidence type="ECO:0000256" key="5">
    <source>
        <dbReference type="ARBA" id="ARBA00022830"/>
    </source>
</evidence>
<dbReference type="Gene3D" id="3.40.50.10140">
    <property type="entry name" value="Toll/interleukin-1 receptor homology (TIR) domain"/>
    <property type="match status" value="1"/>
</dbReference>
<keyword evidence="8" id="KW-0325">Glycoprotein</keyword>
<dbReference type="GO" id="GO:0039502">
    <property type="term" value="P:symbiont-mediated suppression of host type I interferon-mediated signaling pathway"/>
    <property type="evidence" value="ECO:0007669"/>
    <property type="project" value="UniProtKB-KW"/>
</dbReference>
<keyword evidence="18" id="KW-0675">Receptor</keyword>
<dbReference type="InterPro" id="IPR036179">
    <property type="entry name" value="Ig-like_dom_sf"/>
</dbReference>
<evidence type="ECO:0000256" key="15">
    <source>
        <dbReference type="SAM" id="Phobius"/>
    </source>
</evidence>
<evidence type="ECO:0000256" key="10">
    <source>
        <dbReference type="ARBA" id="ARBA00023319"/>
    </source>
</evidence>
<reference evidence="18" key="1">
    <citation type="submission" date="2020-07" db="EMBL/GenBank/DDBJ databases">
        <title>The High-quality genome of the commercially important snow crab, Chionoecetes opilio.</title>
        <authorList>
            <person name="Jeong J.-H."/>
            <person name="Ryu S."/>
        </authorList>
    </citation>
    <scope>NUCLEOTIDE SEQUENCE</scope>
    <source>
        <strain evidence="18">MADBK_172401_WGS</strain>
        <tissue evidence="18">Digestive gland</tissue>
    </source>
</reference>
<keyword evidence="7" id="KW-1015">Disulfide bond</keyword>
<evidence type="ECO:0000259" key="16">
    <source>
        <dbReference type="PROSITE" id="PS50104"/>
    </source>
</evidence>
<dbReference type="InterPro" id="IPR015621">
    <property type="entry name" value="IL-1_rcpt_fam"/>
</dbReference>
<keyword evidence="5" id="KW-1114">Inhibition of host interferon signaling pathway by virus</keyword>
<evidence type="ECO:0000256" key="7">
    <source>
        <dbReference type="ARBA" id="ARBA00023157"/>
    </source>
</evidence>
<feature type="transmembrane region" description="Helical" evidence="15">
    <location>
        <begin position="425"/>
        <end position="450"/>
    </location>
</feature>
<dbReference type="SUPFAM" id="SSF52200">
    <property type="entry name" value="Toll/Interleukin receptor TIR domain"/>
    <property type="match status" value="1"/>
</dbReference>
<dbReference type="CDD" id="cd00096">
    <property type="entry name" value="Ig"/>
    <property type="match status" value="1"/>
</dbReference>
<keyword evidence="15" id="KW-0472">Membrane</keyword>
<dbReference type="SMART" id="SM00409">
    <property type="entry name" value="IG"/>
    <property type="match status" value="2"/>
</dbReference>
<feature type="compositionally biased region" description="Basic and acidic residues" evidence="14">
    <location>
        <begin position="520"/>
        <end position="536"/>
    </location>
</feature>
<dbReference type="GO" id="GO:0007165">
    <property type="term" value="P:signal transduction"/>
    <property type="evidence" value="ECO:0007669"/>
    <property type="project" value="InterPro"/>
</dbReference>
<keyword evidence="2" id="KW-0244">Early protein</keyword>
<dbReference type="GO" id="GO:0016787">
    <property type="term" value="F:hydrolase activity"/>
    <property type="evidence" value="ECO:0007669"/>
    <property type="project" value="UniProtKB-KW"/>
</dbReference>
<evidence type="ECO:0000256" key="13">
    <source>
        <dbReference type="ARBA" id="ARBA00045444"/>
    </source>
</evidence>
<name>A0A8J5D5B8_CHIOP</name>
<sequence>MTRGSRVVVGEMGLKQTTSAAAIFMLLLSPHVLPAAYSAQCPCAASGLRTDAAGRLEEHLTNTTTWMFELNCCARHLLAAHHPKHTQNDSFNIVWSFKGEEYKEVDGRAMWSRKVSTFRAAFCGMQSLQSDSLTLRDEGVYSCRVTSPSGASVTKTFSLCLNRNEDTGSRPLNSTISEDTPALLRQTVTFSCSAFVGWPRCERNREEYGLTWTKERPDGSWVKASQLSHSEITTTGVEKGVMKSSLTVHSVQKEHFGHYRCTVTNHSGNLTLNVTLTKGVTFLMRVTGEYRAALLVMSAATVVLVAALVLWRRCQVRLSLHLRHNKAASSTDGHQYDVFLVHGDSASRWVWSVLLPALEDSLGYSCFLPQRDMCGGSLIIEEVADVVFSCRCVVVVVSPCLLENPWAAWALHNAVKAALQARTRLLALLLQISPFLGISIFTNSIGFHLLSLTNLSCSCVDSKPKEDLSHDDPPKKETQFHDPKNSLKTLSVTDAMGCRSRSKSPMNLRLSNMITGSSMDCRDTTKDKKEPKSPGKVIFLERQDSEDPGSPCSETPFILPSTVTIQKNRHTMAWAKNKLCTFLSVLCSRAQQQEEFWYRLQSWLGPPATAKPHEDIVNKDPKLSRPPCVQLKTHE</sequence>
<dbReference type="Gene3D" id="2.60.40.10">
    <property type="entry name" value="Immunoglobulins"/>
    <property type="match status" value="2"/>
</dbReference>
<dbReference type="PANTHER" id="PTHR11890">
    <property type="entry name" value="INTERLEUKIN-1 RECEPTOR FAMILY MEMBER"/>
    <property type="match status" value="1"/>
</dbReference>
<evidence type="ECO:0000256" key="9">
    <source>
        <dbReference type="ARBA" id="ARBA00023258"/>
    </source>
</evidence>
<evidence type="ECO:0000256" key="12">
    <source>
        <dbReference type="ARBA" id="ARBA00041012"/>
    </source>
</evidence>
<dbReference type="PROSITE" id="PS50104">
    <property type="entry name" value="TIR"/>
    <property type="match status" value="1"/>
</dbReference>
<comment type="function">
    <text evidence="13">Counteracts the antiviral effects of host IFN-alpha/beta and key IFN-inducible proteins involved in viral RNA degradation suxh as host OAS1. Acts as a soluble IFN-alpha receptor and thus inhibits the interaction between host IFN-alpha and its receptor.</text>
</comment>
<dbReference type="InterPro" id="IPR013783">
    <property type="entry name" value="Ig-like_fold"/>
</dbReference>
<evidence type="ECO:0000256" key="2">
    <source>
        <dbReference type="ARBA" id="ARBA00022518"/>
    </source>
</evidence>
<keyword evidence="10" id="KW-0393">Immunoglobulin domain</keyword>
<dbReference type="InterPro" id="IPR000157">
    <property type="entry name" value="TIR_dom"/>
</dbReference>
<keyword evidence="4" id="KW-0378">Hydrolase</keyword>
<keyword evidence="9" id="KW-0922">Interferon antiviral system evasion</keyword>
<protein>
    <recommendedName>
        <fullName evidence="12">Soluble interferon alpha/beta receptor OPG204</fullName>
    </recommendedName>
</protein>
<feature type="compositionally biased region" description="Basic and acidic residues" evidence="14">
    <location>
        <begin position="611"/>
        <end position="623"/>
    </location>
</feature>
<feature type="domain" description="Ig-like" evidence="17">
    <location>
        <begin position="30"/>
        <end position="158"/>
    </location>
</feature>
<dbReference type="InterPro" id="IPR013151">
    <property type="entry name" value="Immunoglobulin_dom"/>
</dbReference>
<keyword evidence="15" id="KW-1133">Transmembrane helix</keyword>
<evidence type="ECO:0000256" key="14">
    <source>
        <dbReference type="SAM" id="MobiDB-lite"/>
    </source>
</evidence>
<proteinExistence type="inferred from homology"/>
<keyword evidence="3" id="KW-1090">Inhibition of host innate immune response by virus</keyword>
<dbReference type="SUPFAM" id="SSF48726">
    <property type="entry name" value="Immunoglobulin"/>
    <property type="match status" value="2"/>
</dbReference>
<evidence type="ECO:0000256" key="6">
    <source>
        <dbReference type="ARBA" id="ARBA00023027"/>
    </source>
</evidence>
<evidence type="ECO:0000256" key="1">
    <source>
        <dbReference type="ARBA" id="ARBA00009752"/>
    </source>
</evidence>
<evidence type="ECO:0000313" key="19">
    <source>
        <dbReference type="Proteomes" id="UP000770661"/>
    </source>
</evidence>
<accession>A0A8J5D5B8</accession>
<feature type="region of interest" description="Disordered" evidence="14">
    <location>
        <begin position="611"/>
        <end position="635"/>
    </location>
</feature>
<comment type="similarity">
    <text evidence="1">Belongs to the interleukin-1 receptor family.</text>
</comment>
<feature type="domain" description="Ig-like" evidence="17">
    <location>
        <begin position="171"/>
        <end position="277"/>
    </location>
</feature>
<feature type="region of interest" description="Disordered" evidence="14">
    <location>
        <begin position="465"/>
        <end position="484"/>
    </location>
</feature>
<organism evidence="18 19">
    <name type="scientific">Chionoecetes opilio</name>
    <name type="common">Atlantic snow crab</name>
    <name type="synonym">Cancer opilio</name>
    <dbReference type="NCBI Taxonomy" id="41210"/>
    <lineage>
        <taxon>Eukaryota</taxon>
        <taxon>Metazoa</taxon>
        <taxon>Ecdysozoa</taxon>
        <taxon>Arthropoda</taxon>
        <taxon>Crustacea</taxon>
        <taxon>Multicrustacea</taxon>
        <taxon>Malacostraca</taxon>
        <taxon>Eumalacostraca</taxon>
        <taxon>Eucarida</taxon>
        <taxon>Decapoda</taxon>
        <taxon>Pleocyemata</taxon>
        <taxon>Brachyura</taxon>
        <taxon>Eubrachyura</taxon>
        <taxon>Majoidea</taxon>
        <taxon>Majidae</taxon>
        <taxon>Chionoecetes</taxon>
    </lineage>
</organism>
<dbReference type="Proteomes" id="UP000770661">
    <property type="component" value="Unassembled WGS sequence"/>
</dbReference>
<evidence type="ECO:0000259" key="17">
    <source>
        <dbReference type="PROSITE" id="PS50835"/>
    </source>
</evidence>
<evidence type="ECO:0000256" key="8">
    <source>
        <dbReference type="ARBA" id="ARBA00023180"/>
    </source>
</evidence>
<dbReference type="InterPro" id="IPR003599">
    <property type="entry name" value="Ig_sub"/>
</dbReference>
<comment type="subunit">
    <text evidence="11">Interacts with host IFNA1.</text>
</comment>
<evidence type="ECO:0000256" key="3">
    <source>
        <dbReference type="ARBA" id="ARBA00022632"/>
    </source>
</evidence>
<dbReference type="InterPro" id="IPR035897">
    <property type="entry name" value="Toll_tir_struct_dom_sf"/>
</dbReference>
<feature type="region of interest" description="Disordered" evidence="14">
    <location>
        <begin position="516"/>
        <end position="536"/>
    </location>
</feature>
<keyword evidence="5" id="KW-0945">Host-virus interaction</keyword>
<feature type="domain" description="TIR" evidence="16">
    <location>
        <begin position="334"/>
        <end position="472"/>
    </location>
</feature>
<comment type="caution">
    <text evidence="18">The sequence shown here is derived from an EMBL/GenBank/DDBJ whole genome shotgun (WGS) entry which is preliminary data.</text>
</comment>
<dbReference type="PANTHER" id="PTHR11890:SF44">
    <property type="entry name" value="X-LINKED INTERLEUKIN-1 RECEPTOR ACCESSORY PROTEIN-LIKE 2"/>
    <property type="match status" value="1"/>
</dbReference>
<feature type="transmembrane region" description="Helical" evidence="15">
    <location>
        <begin position="292"/>
        <end position="311"/>
    </location>
</feature>
<keyword evidence="19" id="KW-1185">Reference proteome</keyword>
<keyword evidence="15" id="KW-0812">Transmembrane</keyword>
<dbReference type="OrthoDB" id="6019866at2759"/>
<dbReference type="Pfam" id="PF00047">
    <property type="entry name" value="ig"/>
    <property type="match status" value="1"/>
</dbReference>
<evidence type="ECO:0000313" key="18">
    <source>
        <dbReference type="EMBL" id="KAG0729540.1"/>
    </source>
</evidence>
<keyword evidence="5" id="KW-0899">Viral immunoevasion</keyword>
<evidence type="ECO:0000256" key="4">
    <source>
        <dbReference type="ARBA" id="ARBA00022801"/>
    </source>
</evidence>